<keyword evidence="3" id="KW-1185">Reference proteome</keyword>
<name>A0A0R1QAQ2_9LACO</name>
<dbReference type="AlphaFoldDB" id="A0A0R1QAQ2"/>
<dbReference type="RefSeq" id="WP_056964678.1">
    <property type="nucleotide sequence ID" value="NZ_AZEU01000244.1"/>
</dbReference>
<dbReference type="GO" id="GO:0016747">
    <property type="term" value="F:acyltransferase activity, transferring groups other than amino-acyl groups"/>
    <property type="evidence" value="ECO:0007669"/>
    <property type="project" value="InterPro"/>
</dbReference>
<dbReference type="InterPro" id="IPR000182">
    <property type="entry name" value="GNAT_dom"/>
</dbReference>
<protein>
    <recommendedName>
        <fullName evidence="1">N-acetyltransferase domain-containing protein</fullName>
    </recommendedName>
</protein>
<sequence length="91" mass="10005">MNYAWITSPDRQAYHGLLLLGDEDEAMLARYANTGDLLVAFDDGQPVGVALFVPVSKDIIELKNLAVAPEFQHRGIGAHLIQMGLKNYAVH</sequence>
<dbReference type="Proteomes" id="UP000051790">
    <property type="component" value="Unassembled WGS sequence"/>
</dbReference>
<dbReference type="Pfam" id="PF00583">
    <property type="entry name" value="Acetyltransf_1"/>
    <property type="match status" value="1"/>
</dbReference>
<evidence type="ECO:0000259" key="1">
    <source>
        <dbReference type="PROSITE" id="PS51186"/>
    </source>
</evidence>
<reference evidence="2 3" key="1">
    <citation type="journal article" date="2015" name="Genome Announc.">
        <title>Expanding the biotechnology potential of lactobacilli through comparative genomics of 213 strains and associated genera.</title>
        <authorList>
            <person name="Sun Z."/>
            <person name="Harris H.M."/>
            <person name="McCann A."/>
            <person name="Guo C."/>
            <person name="Argimon S."/>
            <person name="Zhang W."/>
            <person name="Yang X."/>
            <person name="Jeffery I.B."/>
            <person name="Cooney J.C."/>
            <person name="Kagawa T.F."/>
            <person name="Liu W."/>
            <person name="Song Y."/>
            <person name="Salvetti E."/>
            <person name="Wrobel A."/>
            <person name="Rasinkangas P."/>
            <person name="Parkhill J."/>
            <person name="Rea M.C."/>
            <person name="O'Sullivan O."/>
            <person name="Ritari J."/>
            <person name="Douillard F.P."/>
            <person name="Paul Ross R."/>
            <person name="Yang R."/>
            <person name="Briner A.E."/>
            <person name="Felis G.E."/>
            <person name="de Vos W.M."/>
            <person name="Barrangou R."/>
            <person name="Klaenhammer T.R."/>
            <person name="Caufield P.W."/>
            <person name="Cui Y."/>
            <person name="Zhang H."/>
            <person name="O'Toole P.W."/>
        </authorList>
    </citation>
    <scope>NUCLEOTIDE SEQUENCE [LARGE SCALE GENOMIC DNA]</scope>
    <source>
        <strain evidence="2 3">DSM 13343</strain>
    </source>
</reference>
<organism evidence="2 3">
    <name type="scientific">Lacticaseibacillus manihotivorans DSM 13343 = JCM 12514</name>
    <dbReference type="NCBI Taxonomy" id="1423769"/>
    <lineage>
        <taxon>Bacteria</taxon>
        <taxon>Bacillati</taxon>
        <taxon>Bacillota</taxon>
        <taxon>Bacilli</taxon>
        <taxon>Lactobacillales</taxon>
        <taxon>Lactobacillaceae</taxon>
        <taxon>Lacticaseibacillus</taxon>
    </lineage>
</organism>
<dbReference type="PROSITE" id="PS51186">
    <property type="entry name" value="GNAT"/>
    <property type="match status" value="1"/>
</dbReference>
<dbReference type="SUPFAM" id="SSF55729">
    <property type="entry name" value="Acyl-CoA N-acyltransferases (Nat)"/>
    <property type="match status" value="1"/>
</dbReference>
<proteinExistence type="predicted"/>
<dbReference type="PATRIC" id="fig|1423769.4.peg.2284"/>
<dbReference type="EMBL" id="AZEU01000244">
    <property type="protein sequence ID" value="KRL41615.1"/>
    <property type="molecule type" value="Genomic_DNA"/>
</dbReference>
<accession>A0A0R1QAQ2</accession>
<evidence type="ECO:0000313" key="2">
    <source>
        <dbReference type="EMBL" id="KRL41615.1"/>
    </source>
</evidence>
<feature type="domain" description="N-acetyltransferase" evidence="1">
    <location>
        <begin position="1"/>
        <end position="91"/>
    </location>
</feature>
<dbReference type="CDD" id="cd04301">
    <property type="entry name" value="NAT_SF"/>
    <property type="match status" value="1"/>
</dbReference>
<dbReference type="OrthoDB" id="162775at2"/>
<evidence type="ECO:0000313" key="3">
    <source>
        <dbReference type="Proteomes" id="UP000051790"/>
    </source>
</evidence>
<dbReference type="Gene3D" id="3.40.630.30">
    <property type="match status" value="1"/>
</dbReference>
<gene>
    <name evidence="2" type="ORF">FD01_GL002124</name>
</gene>
<comment type="caution">
    <text evidence="2">The sequence shown here is derived from an EMBL/GenBank/DDBJ whole genome shotgun (WGS) entry which is preliminary data.</text>
</comment>
<dbReference type="InterPro" id="IPR016181">
    <property type="entry name" value="Acyl_CoA_acyltransferase"/>
</dbReference>